<dbReference type="InterPro" id="IPR029414">
    <property type="entry name" value="Tricorn_PDZ"/>
</dbReference>
<dbReference type="EMBL" id="AP018553">
    <property type="protein sequence ID" value="BBD72763.1"/>
    <property type="molecule type" value="Genomic_DNA"/>
</dbReference>
<keyword evidence="4 7" id="KW-0645">Protease</keyword>
<dbReference type="SUPFAM" id="SSF52096">
    <property type="entry name" value="ClpP/crotonase"/>
    <property type="match status" value="1"/>
</dbReference>
<dbReference type="GO" id="GO:0005737">
    <property type="term" value="C:cytoplasm"/>
    <property type="evidence" value="ECO:0007669"/>
    <property type="project" value="UniProtKB-SubCell"/>
</dbReference>
<reference evidence="12" key="1">
    <citation type="journal article" date="2014" name="Int. J. Syst. Evol. Microbiol.">
        <title>Complete genome sequence of Corynebacterium casei LMG S-19264T (=DSM 44701T), isolated from a smear-ripened cheese.</title>
        <authorList>
            <consortium name="US DOE Joint Genome Institute (JGI-PGF)"/>
            <person name="Walter F."/>
            <person name="Albersmeier A."/>
            <person name="Kalinowski J."/>
            <person name="Ruckert C."/>
        </authorList>
    </citation>
    <scope>NUCLEOTIDE SEQUENCE</scope>
    <source>
        <strain evidence="12">JCM 31740</strain>
    </source>
</reference>
<dbReference type="InterPro" id="IPR036034">
    <property type="entry name" value="PDZ_sf"/>
</dbReference>
<dbReference type="CDD" id="cd10828">
    <property type="entry name" value="cpPDZ_Tricorn-protease"/>
    <property type="match status" value="1"/>
</dbReference>
<feature type="active site" description="Charge relay system" evidence="8">
    <location>
        <position position="989"/>
    </location>
</feature>
<evidence type="ECO:0000256" key="8">
    <source>
        <dbReference type="PIRSR" id="PIRSR036421-1"/>
    </source>
</evidence>
<reference evidence="11" key="3">
    <citation type="journal article" date="2019" name="BMC Res. Notes">
        <title>Complete genome sequence of the Sulfodiicoccus acidiphilus strain HS-1T, the first crenarchaeon that lacks polB3, isolated from an acidic hot spring in Ohwaku-dani, Hakone, Japan.</title>
        <authorList>
            <person name="Sakai H.D."/>
            <person name="Kurosawa N."/>
        </authorList>
    </citation>
    <scope>NUCLEOTIDE SEQUENCE</scope>
    <source>
        <strain evidence="11">HS-1</strain>
    </source>
</reference>
<protein>
    <recommendedName>
        <fullName evidence="7">Tricorn protease homolog</fullName>
        <ecNumber evidence="7">3.4.21.-</ecNumber>
    </recommendedName>
</protein>
<dbReference type="Proteomes" id="UP000616143">
    <property type="component" value="Unassembled WGS sequence"/>
</dbReference>
<evidence type="ECO:0000256" key="7">
    <source>
        <dbReference type="PIRNR" id="PIRNR036421"/>
    </source>
</evidence>
<feature type="active site" description="Nucleophile" evidence="8">
    <location>
        <position position="931"/>
    </location>
</feature>
<dbReference type="EMBL" id="BMQS01000015">
    <property type="protein sequence ID" value="GGT99620.1"/>
    <property type="molecule type" value="Genomic_DNA"/>
</dbReference>
<evidence type="ECO:0000256" key="5">
    <source>
        <dbReference type="ARBA" id="ARBA00022801"/>
    </source>
</evidence>
<dbReference type="SMART" id="SM00245">
    <property type="entry name" value="TSPc"/>
    <property type="match status" value="1"/>
</dbReference>
<evidence type="ECO:0000259" key="10">
    <source>
        <dbReference type="SMART" id="SM00245"/>
    </source>
</evidence>
<organism evidence="11 13">
    <name type="scientific">Sulfodiicoccus acidiphilus</name>
    <dbReference type="NCBI Taxonomy" id="1670455"/>
    <lineage>
        <taxon>Archaea</taxon>
        <taxon>Thermoproteota</taxon>
        <taxon>Thermoprotei</taxon>
        <taxon>Sulfolobales</taxon>
        <taxon>Sulfolobaceae</taxon>
        <taxon>Sulfodiicoccus</taxon>
    </lineage>
</organism>
<dbReference type="Pfam" id="PF14684">
    <property type="entry name" value="Tricorn_C1"/>
    <property type="match status" value="1"/>
</dbReference>
<comment type="function">
    <text evidence="7">Degrades oligopeptides.</text>
</comment>
<dbReference type="Gene3D" id="3.90.226.10">
    <property type="entry name" value="2-enoyl-CoA Hydratase, Chain A, domain 1"/>
    <property type="match status" value="1"/>
</dbReference>
<keyword evidence="5 7" id="KW-0378">Hydrolase</keyword>
<dbReference type="InterPro" id="IPR005151">
    <property type="entry name" value="Tail-specific_protease"/>
</dbReference>
<evidence type="ECO:0000256" key="1">
    <source>
        <dbReference type="ARBA" id="ARBA00004496"/>
    </source>
</evidence>
<dbReference type="Pfam" id="PF14685">
    <property type="entry name" value="PDZ_Tricorn"/>
    <property type="match status" value="1"/>
</dbReference>
<feature type="site" description="Transition state stabilizer; via amide nitrogen" evidence="9">
    <location>
        <position position="932"/>
    </location>
</feature>
<evidence type="ECO:0000256" key="4">
    <source>
        <dbReference type="ARBA" id="ARBA00022670"/>
    </source>
</evidence>
<evidence type="ECO:0000256" key="3">
    <source>
        <dbReference type="ARBA" id="ARBA00022490"/>
    </source>
</evidence>
<evidence type="ECO:0000313" key="13">
    <source>
        <dbReference type="Proteomes" id="UP000276741"/>
    </source>
</evidence>
<feature type="domain" description="Tail specific protease" evidence="10">
    <location>
        <begin position="810"/>
        <end position="1000"/>
    </location>
</feature>
<dbReference type="InterPro" id="IPR015943">
    <property type="entry name" value="WD40/YVTN_repeat-like_dom_sf"/>
</dbReference>
<dbReference type="AlphaFoldDB" id="A0A348B3L1"/>
<dbReference type="SUPFAM" id="SSF69322">
    <property type="entry name" value="Tricorn protease domain 2"/>
    <property type="match status" value="1"/>
</dbReference>
<keyword evidence="3 7" id="KW-0963">Cytoplasm</keyword>
<keyword evidence="6 7" id="KW-0720">Serine protease</keyword>
<dbReference type="Pfam" id="PF26550">
    <property type="entry name" value="Tricorn_2nd"/>
    <property type="match status" value="1"/>
</dbReference>
<dbReference type="Gene3D" id="2.130.10.10">
    <property type="entry name" value="YVTN repeat-like/Quinoprotein amine dehydrogenase"/>
    <property type="match status" value="1"/>
</dbReference>
<dbReference type="CDD" id="cd07562">
    <property type="entry name" value="Peptidase_S41_TRI"/>
    <property type="match status" value="1"/>
</dbReference>
<evidence type="ECO:0000313" key="11">
    <source>
        <dbReference type="EMBL" id="BBD72763.1"/>
    </source>
</evidence>
<comment type="similarity">
    <text evidence="2 7">Belongs to the peptidase S41B family.</text>
</comment>
<dbReference type="Gene3D" id="2.120.10.60">
    <property type="entry name" value="Tricorn protease N-terminal domain"/>
    <property type="match status" value="1"/>
</dbReference>
<evidence type="ECO:0000256" key="9">
    <source>
        <dbReference type="PIRSR" id="PIRSR036421-3"/>
    </source>
</evidence>
<dbReference type="Proteomes" id="UP000276741">
    <property type="component" value="Chromosome"/>
</dbReference>
<feature type="active site" description="Charge relay system" evidence="8">
    <location>
        <position position="712"/>
    </location>
</feature>
<evidence type="ECO:0000256" key="6">
    <source>
        <dbReference type="ARBA" id="ARBA00022825"/>
    </source>
</evidence>
<dbReference type="InterPro" id="IPR012393">
    <property type="entry name" value="Tricorn_protease"/>
</dbReference>
<dbReference type="SUPFAM" id="SSF69304">
    <property type="entry name" value="Tricorn protease N-terminal domain"/>
    <property type="match status" value="1"/>
</dbReference>
<dbReference type="SUPFAM" id="SSF50156">
    <property type="entry name" value="PDZ domain-like"/>
    <property type="match status" value="1"/>
</dbReference>
<accession>A0A348B3L1</accession>
<dbReference type="KEGG" id="sacd:HS1genome_1152"/>
<dbReference type="EC" id="3.4.21.-" evidence="7"/>
<dbReference type="InterPro" id="IPR028204">
    <property type="entry name" value="Tricorn_C1"/>
</dbReference>
<proteinExistence type="inferred from homology"/>
<dbReference type="InterPro" id="IPR029045">
    <property type="entry name" value="ClpP/crotonase-like_dom_sf"/>
</dbReference>
<gene>
    <name evidence="12" type="ORF">GCM10007116_16250</name>
    <name evidence="11" type="ORF">HS1genome_1152</name>
</gene>
<comment type="subcellular location">
    <subcellularLocation>
        <location evidence="1 7">Cytoplasm</location>
    </subcellularLocation>
</comment>
<reference evidence="13" key="2">
    <citation type="submission" date="2018-04" db="EMBL/GenBank/DDBJ databases">
        <title>Complete genome sequence of Sulfodiicoccus acidiphilus strain HS-1.</title>
        <authorList>
            <person name="Sakai H.D."/>
            <person name="Kurosawa N."/>
        </authorList>
    </citation>
    <scope>NUCLEOTIDE SEQUENCE [LARGE SCALE GENOMIC DNA]</scope>
    <source>
        <strain evidence="13">HS-1</strain>
    </source>
</reference>
<dbReference type="Gene3D" id="3.30.750.44">
    <property type="match status" value="1"/>
</dbReference>
<dbReference type="Pfam" id="PF03572">
    <property type="entry name" value="Peptidase_S41"/>
    <property type="match status" value="1"/>
</dbReference>
<dbReference type="PANTHER" id="PTHR43253:SF1">
    <property type="entry name" value="TRICORN PROTEASE HOMOLOG 2-RELATED"/>
    <property type="match status" value="1"/>
</dbReference>
<keyword evidence="13" id="KW-1185">Reference proteome</keyword>
<evidence type="ECO:0000256" key="2">
    <source>
        <dbReference type="ARBA" id="ARBA00008524"/>
    </source>
</evidence>
<dbReference type="GO" id="GO:0008236">
    <property type="term" value="F:serine-type peptidase activity"/>
    <property type="evidence" value="ECO:0007669"/>
    <property type="project" value="UniProtKB-UniRule"/>
</dbReference>
<reference evidence="12" key="4">
    <citation type="submission" date="2020-09" db="EMBL/GenBank/DDBJ databases">
        <authorList>
            <person name="Sun Q."/>
            <person name="Ohkuma M."/>
        </authorList>
    </citation>
    <scope>NUCLEOTIDE SEQUENCE</scope>
    <source>
        <strain evidence="12">JCM 31740</strain>
    </source>
</reference>
<dbReference type="GO" id="GO:0006508">
    <property type="term" value="P:proteolysis"/>
    <property type="evidence" value="ECO:0007669"/>
    <property type="project" value="UniProtKB-UniRule"/>
</dbReference>
<dbReference type="PANTHER" id="PTHR43253">
    <property type="entry name" value="TRICORN PROTEASE HOMOLOG 2-RELATED"/>
    <property type="match status" value="1"/>
</dbReference>
<dbReference type="PIRSF" id="PIRSF036421">
    <property type="entry name" value="Tricorn_protease"/>
    <property type="match status" value="1"/>
</dbReference>
<evidence type="ECO:0000313" key="12">
    <source>
        <dbReference type="EMBL" id="GGT99620.1"/>
    </source>
</evidence>
<dbReference type="Gene3D" id="2.30.42.10">
    <property type="match status" value="1"/>
</dbReference>
<sequence length="1040" mass="118850">MQNVLGYYSHPDVHEDEIIFVTEDDLWKVDRRGGKAIRLTSDFGVVMKPRFSPDGEWIAFTRVQVGDQTVSEAYIMKSEGDQPRRLTFFGSPFTEVVGWSREGKVVVSSDFHRPFSRWRELFEIDVKGGDPERLPYGPANSIAWSEKAVVIGRNTIDLPYWKGYRGGTRGMFWIDYYTGRFEKFLNLNGNLNSPIWIRDRFYFLSDHEGRGNLYSVDLRGEDLRKHTDFRKYYARNASSDGRSIVMQVGGDIYLFSEEENLKKIEISAPITRKQRTRKFVEVEKNLGGYAISDIGDTLILTVRGKPFVMRNWDGPAIQIGERDGVRYRLTTFLDRENVITVSDSSGEERIEVHNFRTNSVRKLDLDLGRIEELVPSPTDERVAVSNNRFELWLVDVRTGVTRLLDRSEYGVINDLVWHPEGKFLAYAFPEARQVQSIRLANADTGEVVNVTTPSAKDFSPAFDPEGRYLVYLSKRTLDPSLDQVFFDYSFPKATKPYLVTLRRGADSPFNRQVFSNQEEKEIDLKGIQRRVEVFPIEEGNYAKVEVSKGKVFLLSFPVQGALSSWLWSASSKPNGTIESFDLENLTKEQFLTGVNDFRLSRDGKWILVRAGSQIRVVSTDKKPEQNSSEPGRKSGVIDLSRAKVSVEPELEWRQMLREAWRLMRENFWRDDMGGVDWKEVLEKYEKLLVRINTRYELSDLIKEMQGELGTSHAYEMGGDYDLDRPYLVGGLGADFKFDGQCYRITKIYEGDPSNEGERSPLRAPGVEADEGYCLISIDGVKLTPDIPPQSLLVNRAGDQVVLELQTPEGLRKVSVKTLKDERYLIYRDWVEERRRYVHEKSGGRLGYVHIPDMGPRGFAEFHRLYPLEVQRDGLIVDVRYNGGGHVSHLILEKLSRKRIGVDVPRRGKPVPYPPYSPTRALVAVTNEHAGSDGDIFTHSFKLLGLGPVVGTRTWGGVIGIDPRYRLVDGTIVTQPQFAFWFKDVGWKVENYGTDPTIEVEVTPQDYAKGRDPQLDRAIEEAMKLIELDEEDPLKLVASGR</sequence>
<dbReference type="Pfam" id="PF26549">
    <property type="entry name" value="Tricorn_N"/>
    <property type="match status" value="1"/>
</dbReference>
<name>A0A348B3L1_9CREN</name>